<feature type="region of interest" description="Disordered" evidence="1">
    <location>
        <begin position="80"/>
        <end position="103"/>
    </location>
</feature>
<evidence type="ECO:0000313" key="3">
    <source>
        <dbReference type="Proteomes" id="UP000245119"/>
    </source>
</evidence>
<name>A0A2T7NYB3_POMCA</name>
<gene>
    <name evidence="2" type="ORF">C0Q70_13834</name>
</gene>
<organism evidence="2 3">
    <name type="scientific">Pomacea canaliculata</name>
    <name type="common">Golden apple snail</name>
    <dbReference type="NCBI Taxonomy" id="400727"/>
    <lineage>
        <taxon>Eukaryota</taxon>
        <taxon>Metazoa</taxon>
        <taxon>Spiralia</taxon>
        <taxon>Lophotrochozoa</taxon>
        <taxon>Mollusca</taxon>
        <taxon>Gastropoda</taxon>
        <taxon>Caenogastropoda</taxon>
        <taxon>Architaenioglossa</taxon>
        <taxon>Ampullarioidea</taxon>
        <taxon>Ampullariidae</taxon>
        <taxon>Pomacea</taxon>
    </lineage>
</organism>
<evidence type="ECO:0000256" key="1">
    <source>
        <dbReference type="SAM" id="MobiDB-lite"/>
    </source>
</evidence>
<evidence type="ECO:0000313" key="2">
    <source>
        <dbReference type="EMBL" id="PVD26165.1"/>
    </source>
</evidence>
<sequence length="103" mass="10919">MAEKSPTVTGGSGFYRRQKMRCADVCDGTFDVDEDGVHGRLVHLSLCSPNDVQGISQRSIPPVAANVDIVGVDWATAMYINTSRPPPSSPTSSLLPPAHGVQP</sequence>
<protein>
    <submittedName>
        <fullName evidence="2">Uncharacterized protein</fullName>
    </submittedName>
</protein>
<reference evidence="2 3" key="1">
    <citation type="submission" date="2018-04" db="EMBL/GenBank/DDBJ databases">
        <title>The genome of golden apple snail Pomacea canaliculata provides insight into stress tolerance and invasive adaptation.</title>
        <authorList>
            <person name="Liu C."/>
            <person name="Liu B."/>
            <person name="Ren Y."/>
            <person name="Zhang Y."/>
            <person name="Wang H."/>
            <person name="Li S."/>
            <person name="Jiang F."/>
            <person name="Yin L."/>
            <person name="Zhang G."/>
            <person name="Qian W."/>
            <person name="Fan W."/>
        </authorList>
    </citation>
    <scope>NUCLEOTIDE SEQUENCE [LARGE SCALE GENOMIC DNA]</scope>
    <source>
        <strain evidence="2">SZHN2017</strain>
        <tissue evidence="2">Muscle</tissue>
    </source>
</reference>
<comment type="caution">
    <text evidence="2">The sequence shown here is derived from an EMBL/GenBank/DDBJ whole genome shotgun (WGS) entry which is preliminary data.</text>
</comment>
<keyword evidence="3" id="KW-1185">Reference proteome</keyword>
<accession>A0A2T7NYB3</accession>
<proteinExistence type="predicted"/>
<dbReference type="EMBL" id="PZQS01000008">
    <property type="protein sequence ID" value="PVD26165.1"/>
    <property type="molecule type" value="Genomic_DNA"/>
</dbReference>
<dbReference type="Proteomes" id="UP000245119">
    <property type="component" value="Linkage Group LG8"/>
</dbReference>
<dbReference type="AlphaFoldDB" id="A0A2T7NYB3"/>